<evidence type="ECO:0000313" key="1">
    <source>
        <dbReference type="EMBL" id="KAG2917341.1"/>
    </source>
</evidence>
<comment type="caution">
    <text evidence="2">The sequence shown here is derived from an EMBL/GenBank/DDBJ whole genome shotgun (WGS) entry which is preliminary data.</text>
</comment>
<sequence>MDPTLWIKDDKYFGENFHPVKGQVYVLVVVPKQWTSMPTVSKDGVSLTAVIRSSHNSPQLEKMVIGSAFRRCYR</sequence>
<organism evidence="2 3">
    <name type="scientific">Phytophthora cactorum</name>
    <dbReference type="NCBI Taxonomy" id="29920"/>
    <lineage>
        <taxon>Eukaryota</taxon>
        <taxon>Sar</taxon>
        <taxon>Stramenopiles</taxon>
        <taxon>Oomycota</taxon>
        <taxon>Peronosporomycetes</taxon>
        <taxon>Peronosporales</taxon>
        <taxon>Peronosporaceae</taxon>
        <taxon>Phytophthora</taxon>
    </lineage>
</organism>
<name>A0A329RWN6_9STRA</name>
<dbReference type="Proteomes" id="UP000251314">
    <property type="component" value="Unassembled WGS sequence"/>
</dbReference>
<evidence type="ECO:0000313" key="3">
    <source>
        <dbReference type="Proteomes" id="UP000251314"/>
    </source>
</evidence>
<dbReference type="Proteomes" id="UP000736787">
    <property type="component" value="Unassembled WGS sequence"/>
</dbReference>
<evidence type="ECO:0000313" key="2">
    <source>
        <dbReference type="EMBL" id="RAW28729.1"/>
    </source>
</evidence>
<protein>
    <submittedName>
        <fullName evidence="2">Uncharacterized protein</fullName>
    </submittedName>
</protein>
<proteinExistence type="predicted"/>
<reference evidence="1" key="2">
    <citation type="submission" date="2018-10" db="EMBL/GenBank/DDBJ databases">
        <title>Effector identification in a new, highly contiguous assembly of the strawberry crown rot pathogen Phytophthora cactorum.</title>
        <authorList>
            <person name="Armitage A.D."/>
            <person name="Nellist C.F."/>
            <person name="Bates H."/>
            <person name="Vickerstaff R.J."/>
            <person name="Harrison R.J."/>
        </authorList>
    </citation>
    <scope>NUCLEOTIDE SEQUENCE</scope>
    <source>
        <strain evidence="1">4040</strain>
    </source>
</reference>
<reference evidence="2 3" key="1">
    <citation type="submission" date="2018-01" db="EMBL/GenBank/DDBJ databases">
        <title>Draft genome of the strawberry crown rot pathogen Phytophthora cactorum.</title>
        <authorList>
            <person name="Armitage A.D."/>
            <person name="Lysoe E."/>
            <person name="Nellist C.F."/>
            <person name="Harrison R.J."/>
            <person name="Brurberg M.B."/>
        </authorList>
    </citation>
    <scope>NUCLEOTIDE SEQUENCE [LARGE SCALE GENOMIC DNA]</scope>
    <source>
        <strain evidence="2 3">10300</strain>
    </source>
</reference>
<gene>
    <name evidence="2" type="ORF">PC110_g14905</name>
    <name evidence="1" type="ORF">PC117_g17478</name>
</gene>
<dbReference type="VEuPathDB" id="FungiDB:PC110_g14905"/>
<dbReference type="EMBL" id="RCMK01000660">
    <property type="protein sequence ID" value="KAG2917341.1"/>
    <property type="molecule type" value="Genomic_DNA"/>
</dbReference>
<dbReference type="OrthoDB" id="10431583at2759"/>
<dbReference type="EMBL" id="MJFZ01000471">
    <property type="protein sequence ID" value="RAW28729.1"/>
    <property type="molecule type" value="Genomic_DNA"/>
</dbReference>
<dbReference type="AlphaFoldDB" id="A0A329RWN6"/>
<accession>A0A329RWN6</accession>
<keyword evidence="3" id="KW-1185">Reference proteome</keyword>